<evidence type="ECO:0000313" key="2">
    <source>
        <dbReference type="EMBL" id="PHN02380.1"/>
    </source>
</evidence>
<accession>A0A2D0N1S4</accession>
<feature type="domain" description="Transposase IS200-like" evidence="1">
    <location>
        <begin position="11"/>
        <end position="121"/>
    </location>
</feature>
<dbReference type="GO" id="GO:0006313">
    <property type="term" value="P:DNA transposition"/>
    <property type="evidence" value="ECO:0007669"/>
    <property type="project" value="InterPro"/>
</dbReference>
<gene>
    <name evidence="2" type="ORF">CRP01_32570</name>
</gene>
<comment type="caution">
    <text evidence="2">The sequence shown here is derived from an EMBL/GenBank/DDBJ whole genome shotgun (WGS) entry which is preliminary data.</text>
</comment>
<dbReference type="EMBL" id="PDUD01000041">
    <property type="protein sequence ID" value="PHN02380.1"/>
    <property type="molecule type" value="Genomic_DNA"/>
</dbReference>
<keyword evidence="3" id="KW-1185">Reference proteome</keyword>
<evidence type="ECO:0000313" key="3">
    <source>
        <dbReference type="Proteomes" id="UP000223913"/>
    </source>
</evidence>
<dbReference type="Proteomes" id="UP000223913">
    <property type="component" value="Unassembled WGS sequence"/>
</dbReference>
<dbReference type="AlphaFoldDB" id="A0A2D0N1S4"/>
<dbReference type="PANTHER" id="PTHR33360:SF2">
    <property type="entry name" value="TRANSPOSASE FOR INSERTION SEQUENCE ELEMENT IS200"/>
    <property type="match status" value="1"/>
</dbReference>
<name>A0A2D0N1S4_FLAN2</name>
<dbReference type="GO" id="GO:0004803">
    <property type="term" value="F:transposase activity"/>
    <property type="evidence" value="ECO:0007669"/>
    <property type="project" value="InterPro"/>
</dbReference>
<dbReference type="InterPro" id="IPR036515">
    <property type="entry name" value="Transposase_17_sf"/>
</dbReference>
<dbReference type="NCBIfam" id="NF033573">
    <property type="entry name" value="transpos_IS200"/>
    <property type="match status" value="1"/>
</dbReference>
<dbReference type="SUPFAM" id="SSF143422">
    <property type="entry name" value="Transposase IS200-like"/>
    <property type="match status" value="1"/>
</dbReference>
<proteinExistence type="predicted"/>
<dbReference type="PANTHER" id="PTHR33360">
    <property type="entry name" value="TRANSPOSASE FOR INSERTION SEQUENCE ELEMENT IS200"/>
    <property type="match status" value="1"/>
</dbReference>
<reference evidence="2 3" key="1">
    <citation type="submission" date="2017-10" db="EMBL/GenBank/DDBJ databases">
        <title>The draft genome sequence of Lewinella nigricans NBRC 102662.</title>
        <authorList>
            <person name="Wang K."/>
        </authorList>
    </citation>
    <scope>NUCLEOTIDE SEQUENCE [LARGE SCALE GENOMIC DNA]</scope>
    <source>
        <strain evidence="2 3">NBRC 102662</strain>
    </source>
</reference>
<dbReference type="Pfam" id="PF01797">
    <property type="entry name" value="Y1_Tnp"/>
    <property type="match status" value="1"/>
</dbReference>
<dbReference type="GO" id="GO:0003677">
    <property type="term" value="F:DNA binding"/>
    <property type="evidence" value="ECO:0007669"/>
    <property type="project" value="InterPro"/>
</dbReference>
<protein>
    <submittedName>
        <fullName evidence="2">Transposase</fullName>
    </submittedName>
</protein>
<evidence type="ECO:0000259" key="1">
    <source>
        <dbReference type="SMART" id="SM01321"/>
    </source>
</evidence>
<dbReference type="SMART" id="SM01321">
    <property type="entry name" value="Y1_Tnp"/>
    <property type="match status" value="1"/>
</dbReference>
<dbReference type="OrthoDB" id="9797997at2"/>
<sequence length="157" mass="18877">MKRSSLQVDYRPQLVFAVKYRQALIQPHWEKQLYQYITGIVQNRRHKMMAVNGMPDHVHIFLSMHPAEPVSVLVQEIKKASSSFIRAEKFTPHRFQWQAGYGAFSYSKSHAQRVVRYVLKQKEHHYKKSFREEYLELLKAFEIEFQTEYLFDFFDVS</sequence>
<organism evidence="2 3">
    <name type="scientific">Flavilitoribacter nigricans (strain ATCC 23147 / DSM 23189 / NBRC 102662 / NCIMB 1420 / SS-2)</name>
    <name type="common">Lewinella nigricans</name>
    <dbReference type="NCBI Taxonomy" id="1122177"/>
    <lineage>
        <taxon>Bacteria</taxon>
        <taxon>Pseudomonadati</taxon>
        <taxon>Bacteroidota</taxon>
        <taxon>Saprospiria</taxon>
        <taxon>Saprospirales</taxon>
        <taxon>Lewinellaceae</taxon>
        <taxon>Flavilitoribacter</taxon>
    </lineage>
</organism>
<dbReference type="InterPro" id="IPR002686">
    <property type="entry name" value="Transposase_17"/>
</dbReference>
<dbReference type="Gene3D" id="3.30.70.1290">
    <property type="entry name" value="Transposase IS200-like"/>
    <property type="match status" value="1"/>
</dbReference>